<proteinExistence type="predicted"/>
<evidence type="ECO:0000256" key="1">
    <source>
        <dbReference type="SAM" id="Phobius"/>
    </source>
</evidence>
<name>A0A1R4G635_BREDI</name>
<evidence type="ECO:0000313" key="3">
    <source>
        <dbReference type="Proteomes" id="UP000195766"/>
    </source>
</evidence>
<reference evidence="2 3" key="1">
    <citation type="submission" date="2017-02" db="EMBL/GenBank/DDBJ databases">
        <authorList>
            <person name="Peterson S.W."/>
        </authorList>
    </citation>
    <scope>NUCLEOTIDE SEQUENCE [LARGE SCALE GENOMIC DNA]</scope>
    <source>
        <strain evidence="2 3">3F5N</strain>
    </source>
</reference>
<dbReference type="AlphaFoldDB" id="A0A1R4G635"/>
<dbReference type="Proteomes" id="UP000195766">
    <property type="component" value="Unassembled WGS sequence"/>
</dbReference>
<dbReference type="OrthoDB" id="7473372at2"/>
<accession>A0A1R4G635</accession>
<protein>
    <submittedName>
        <fullName evidence="2">Uncharacterized protein</fullName>
    </submittedName>
</protein>
<keyword evidence="1" id="KW-0472">Membrane</keyword>
<dbReference type="EMBL" id="FUIE01000050">
    <property type="protein sequence ID" value="SJM63644.1"/>
    <property type="molecule type" value="Genomic_DNA"/>
</dbReference>
<sequence>MSAEFDLSDFDAPTAAADHTALLNEMREAGAAGVRSASAPLVAAASEVQRQVKELRAAERSIQAATASITAARSALFWDNAKHLLLYAAVGGLVLGGGGVGYHFVKRPKVETQYFGCADWNARTKTCKGQWMPLTPKKPDDGASE</sequence>
<feature type="transmembrane region" description="Helical" evidence="1">
    <location>
        <begin position="84"/>
        <end position="105"/>
    </location>
</feature>
<keyword evidence="1" id="KW-1133">Transmembrane helix</keyword>
<dbReference type="RefSeq" id="WP_087140768.1">
    <property type="nucleotide sequence ID" value="NZ_FUIE01000050.1"/>
</dbReference>
<evidence type="ECO:0000313" key="2">
    <source>
        <dbReference type="EMBL" id="SJM63644.1"/>
    </source>
</evidence>
<gene>
    <name evidence="2" type="ORF">FM111_09730</name>
</gene>
<organism evidence="2 3">
    <name type="scientific">Brevundimonas diminuta 3F5N</name>
    <dbReference type="NCBI Taxonomy" id="1255603"/>
    <lineage>
        <taxon>Bacteria</taxon>
        <taxon>Pseudomonadati</taxon>
        <taxon>Pseudomonadota</taxon>
        <taxon>Alphaproteobacteria</taxon>
        <taxon>Caulobacterales</taxon>
        <taxon>Caulobacteraceae</taxon>
        <taxon>Brevundimonas</taxon>
    </lineage>
</organism>
<keyword evidence="1" id="KW-0812">Transmembrane</keyword>